<feature type="domain" description="HTH luxR-type" evidence="1">
    <location>
        <begin position="242"/>
        <end position="307"/>
    </location>
</feature>
<organism evidence="2 3">
    <name type="scientific">Micrococcus endophyticus</name>
    <dbReference type="NCBI Taxonomy" id="455343"/>
    <lineage>
        <taxon>Bacteria</taxon>
        <taxon>Bacillati</taxon>
        <taxon>Actinomycetota</taxon>
        <taxon>Actinomycetes</taxon>
        <taxon>Micrococcales</taxon>
        <taxon>Micrococcaceae</taxon>
        <taxon>Micrococcus</taxon>
    </lineage>
</organism>
<dbReference type="GO" id="GO:0003677">
    <property type="term" value="F:DNA binding"/>
    <property type="evidence" value="ECO:0007669"/>
    <property type="project" value="UniProtKB-KW"/>
</dbReference>
<evidence type="ECO:0000313" key="2">
    <source>
        <dbReference type="EMBL" id="MBB5849060.1"/>
    </source>
</evidence>
<protein>
    <submittedName>
        <fullName evidence="2">DNA-binding CsgD family transcriptional regulator</fullName>
    </submittedName>
</protein>
<dbReference type="PRINTS" id="PR00038">
    <property type="entry name" value="HTHLUXR"/>
</dbReference>
<accession>A0A7W9N0H6</accession>
<dbReference type="Gene3D" id="1.10.10.10">
    <property type="entry name" value="Winged helix-like DNA-binding domain superfamily/Winged helix DNA-binding domain"/>
    <property type="match status" value="1"/>
</dbReference>
<keyword evidence="2" id="KW-0238">DNA-binding</keyword>
<evidence type="ECO:0000313" key="3">
    <source>
        <dbReference type="Proteomes" id="UP000567246"/>
    </source>
</evidence>
<dbReference type="SUPFAM" id="SSF46894">
    <property type="entry name" value="C-terminal effector domain of the bipartite response regulators"/>
    <property type="match status" value="1"/>
</dbReference>
<dbReference type="PANTHER" id="PTHR34293:SF1">
    <property type="entry name" value="HTH-TYPE TRANSCRIPTIONAL REGULATOR TRMBL2"/>
    <property type="match status" value="1"/>
</dbReference>
<dbReference type="Proteomes" id="UP000567246">
    <property type="component" value="Unassembled WGS sequence"/>
</dbReference>
<dbReference type="InterPro" id="IPR016032">
    <property type="entry name" value="Sig_transdc_resp-reg_C-effctor"/>
</dbReference>
<comment type="caution">
    <text evidence="2">The sequence shown here is derived from an EMBL/GenBank/DDBJ whole genome shotgun (WGS) entry which is preliminary data.</text>
</comment>
<dbReference type="PANTHER" id="PTHR34293">
    <property type="entry name" value="HTH-TYPE TRANSCRIPTIONAL REGULATOR TRMBL2"/>
    <property type="match status" value="1"/>
</dbReference>
<dbReference type="InterPro" id="IPR000792">
    <property type="entry name" value="Tscrpt_reg_LuxR_C"/>
</dbReference>
<dbReference type="EMBL" id="JACHMW010000001">
    <property type="protein sequence ID" value="MBB5849060.1"/>
    <property type="molecule type" value="Genomic_DNA"/>
</dbReference>
<dbReference type="AlphaFoldDB" id="A0A7W9N0H6"/>
<gene>
    <name evidence="2" type="ORF">HDA33_001624</name>
</gene>
<dbReference type="Pfam" id="PF00196">
    <property type="entry name" value="GerE"/>
    <property type="match status" value="1"/>
</dbReference>
<dbReference type="PROSITE" id="PS50043">
    <property type="entry name" value="HTH_LUXR_2"/>
    <property type="match status" value="1"/>
</dbReference>
<dbReference type="GO" id="GO:0006355">
    <property type="term" value="P:regulation of DNA-templated transcription"/>
    <property type="evidence" value="ECO:0007669"/>
    <property type="project" value="InterPro"/>
</dbReference>
<dbReference type="SMART" id="SM00421">
    <property type="entry name" value="HTH_LUXR"/>
    <property type="match status" value="1"/>
</dbReference>
<evidence type="ECO:0000259" key="1">
    <source>
        <dbReference type="PROSITE" id="PS50043"/>
    </source>
</evidence>
<dbReference type="CDD" id="cd06170">
    <property type="entry name" value="LuxR_C_like"/>
    <property type="match status" value="1"/>
</dbReference>
<name>A0A7W9N0H6_9MICC</name>
<sequence>MTSTGSAGLDPADVAAFRALLARPETPAEELDDDAVARLAELGLVRRGEDGSLAVMPPHRPLLAEAHRAQARADALREAAEVLRGEFRRSPGAGREAIEVVVGGTEIVGAAVQLTRQARRIVRGFDRGPYFHAEALPEAAQSRSWERGVHWHVIFEGRSLQSEPPERWELLGSTPGETGRILPRLPFKLLIADDAVALVGLAGAAGQGEGLVVRGSLLVDALVRLFELQWEMAVPIADVAGPDDDDAALTEQERRLLAMLSSGMTDEAMARAVGLSHRTVQRRLAELARRVGAEGRFQLGVQAARRGWV</sequence>
<reference evidence="2 3" key="1">
    <citation type="submission" date="2020-08" db="EMBL/GenBank/DDBJ databases">
        <title>Sequencing the genomes of 1000 actinobacteria strains.</title>
        <authorList>
            <person name="Klenk H.-P."/>
        </authorList>
    </citation>
    <scope>NUCLEOTIDE SEQUENCE [LARGE SCALE GENOMIC DNA]</scope>
    <source>
        <strain evidence="2 3">DSM 17945</strain>
    </source>
</reference>
<proteinExistence type="predicted"/>
<dbReference type="InterPro" id="IPR036388">
    <property type="entry name" value="WH-like_DNA-bd_sf"/>
</dbReference>
<keyword evidence="3" id="KW-1185">Reference proteome</keyword>
<dbReference type="RefSeq" id="WP_184172436.1">
    <property type="nucleotide sequence ID" value="NZ_BAABAG010000013.1"/>
</dbReference>
<dbReference type="InterPro" id="IPR051797">
    <property type="entry name" value="TrmB-like"/>
</dbReference>